<dbReference type="SUPFAM" id="SSF50475">
    <property type="entry name" value="FMN-binding split barrel"/>
    <property type="match status" value="1"/>
</dbReference>
<protein>
    <submittedName>
        <fullName evidence="4">4-hydroxybenzoate decarboxylase subunit C</fullName>
        <ecNumber evidence="4">4.1.1.61</ecNumber>
    </submittedName>
</protein>
<gene>
    <name evidence="4" type="ORF">Q31a_15630</name>
</gene>
<proteinExistence type="predicted"/>
<dbReference type="PANTHER" id="PTHR30108">
    <property type="entry name" value="3-OCTAPRENYL-4-HYDROXYBENZOATE CARBOXY-LYASE-RELATED"/>
    <property type="match status" value="1"/>
</dbReference>
<feature type="domain" description="3-octaprenyl-4-hydroxybenzoate carboxy-lyase-like N-terminal" evidence="2">
    <location>
        <begin position="10"/>
        <end position="83"/>
    </location>
</feature>
<feature type="domain" description="3-octaprenyl-4-hydroxybenzoate carboxy-lyase-like C-terminal" evidence="3">
    <location>
        <begin position="327"/>
        <end position="461"/>
    </location>
</feature>
<dbReference type="SUPFAM" id="SSF143968">
    <property type="entry name" value="UbiD C-terminal domain-like"/>
    <property type="match status" value="2"/>
</dbReference>
<dbReference type="InterPro" id="IPR048304">
    <property type="entry name" value="UbiD_Rift_dom"/>
</dbReference>
<dbReference type="GO" id="GO:0018799">
    <property type="term" value="F:4-hydroxybenzoate decarboxylase activity"/>
    <property type="evidence" value="ECO:0007669"/>
    <property type="project" value="UniProtKB-EC"/>
</dbReference>
<dbReference type="OrthoDB" id="9809841at2"/>
<reference evidence="4 5" key="1">
    <citation type="submission" date="2019-02" db="EMBL/GenBank/DDBJ databases">
        <title>Deep-cultivation of Planctomycetes and their phenomic and genomic characterization uncovers novel biology.</title>
        <authorList>
            <person name="Wiegand S."/>
            <person name="Jogler M."/>
            <person name="Boedeker C."/>
            <person name="Pinto D."/>
            <person name="Vollmers J."/>
            <person name="Rivas-Marin E."/>
            <person name="Kohn T."/>
            <person name="Peeters S.H."/>
            <person name="Heuer A."/>
            <person name="Rast P."/>
            <person name="Oberbeckmann S."/>
            <person name="Bunk B."/>
            <person name="Jeske O."/>
            <person name="Meyerdierks A."/>
            <person name="Storesund J.E."/>
            <person name="Kallscheuer N."/>
            <person name="Luecker S."/>
            <person name="Lage O.M."/>
            <person name="Pohl T."/>
            <person name="Merkel B.J."/>
            <person name="Hornburger P."/>
            <person name="Mueller R.-W."/>
            <person name="Bruemmer F."/>
            <person name="Labrenz M."/>
            <person name="Spormann A.M."/>
            <person name="Op den Camp H."/>
            <person name="Overmann J."/>
            <person name="Amann R."/>
            <person name="Jetten M.S.M."/>
            <person name="Mascher T."/>
            <person name="Medema M.H."/>
            <person name="Devos D.P."/>
            <person name="Kaster A.-K."/>
            <person name="Ovreas L."/>
            <person name="Rohde M."/>
            <person name="Galperin M.Y."/>
            <person name="Jogler C."/>
        </authorList>
    </citation>
    <scope>NUCLEOTIDE SEQUENCE [LARGE SCALE GENOMIC DNA]</scope>
    <source>
        <strain evidence="4 5">Q31a</strain>
    </source>
</reference>
<dbReference type="Proteomes" id="UP000318017">
    <property type="component" value="Chromosome"/>
</dbReference>
<dbReference type="GO" id="GO:0005737">
    <property type="term" value="C:cytoplasm"/>
    <property type="evidence" value="ECO:0007669"/>
    <property type="project" value="TreeGrafter"/>
</dbReference>
<dbReference type="InterPro" id="IPR049381">
    <property type="entry name" value="UbiD-like_C"/>
</dbReference>
<name>A0A518G3W8_9BACT</name>
<evidence type="ECO:0000313" key="4">
    <source>
        <dbReference type="EMBL" id="QDV23265.1"/>
    </source>
</evidence>
<dbReference type="RefSeq" id="WP_145076044.1">
    <property type="nucleotide sequence ID" value="NZ_CP036298.1"/>
</dbReference>
<accession>A0A518G3W8</accession>
<dbReference type="Pfam" id="PF01977">
    <property type="entry name" value="UbiD"/>
    <property type="match status" value="1"/>
</dbReference>
<dbReference type="AlphaFoldDB" id="A0A518G3W8"/>
<dbReference type="KEGG" id="ahel:Q31a_15630"/>
<evidence type="ECO:0000259" key="2">
    <source>
        <dbReference type="Pfam" id="PF20695"/>
    </source>
</evidence>
<dbReference type="InterPro" id="IPR049383">
    <property type="entry name" value="UbiD-like_N"/>
</dbReference>
<dbReference type="EMBL" id="CP036298">
    <property type="protein sequence ID" value="QDV23265.1"/>
    <property type="molecule type" value="Genomic_DNA"/>
</dbReference>
<evidence type="ECO:0000259" key="3">
    <source>
        <dbReference type="Pfam" id="PF20696"/>
    </source>
</evidence>
<keyword evidence="5" id="KW-1185">Reference proteome</keyword>
<evidence type="ECO:0000259" key="1">
    <source>
        <dbReference type="Pfam" id="PF01977"/>
    </source>
</evidence>
<evidence type="ECO:0000313" key="5">
    <source>
        <dbReference type="Proteomes" id="UP000318017"/>
    </source>
</evidence>
<dbReference type="Pfam" id="PF20696">
    <property type="entry name" value="UbiD_C"/>
    <property type="match status" value="1"/>
</dbReference>
<organism evidence="4 5">
    <name type="scientific">Aureliella helgolandensis</name>
    <dbReference type="NCBI Taxonomy" id="2527968"/>
    <lineage>
        <taxon>Bacteria</taxon>
        <taxon>Pseudomonadati</taxon>
        <taxon>Planctomycetota</taxon>
        <taxon>Planctomycetia</taxon>
        <taxon>Pirellulales</taxon>
        <taxon>Pirellulaceae</taxon>
        <taxon>Aureliella</taxon>
    </lineage>
</organism>
<dbReference type="InterPro" id="IPR002830">
    <property type="entry name" value="UbiD"/>
</dbReference>
<feature type="domain" description="3-octaprenyl-4-hydroxybenzoate carboxy-lyase-like Rift-related" evidence="1">
    <location>
        <begin position="121"/>
        <end position="321"/>
    </location>
</feature>
<sequence>MKYRSTRQLVDDLQRHRRLLIVEEEVDPHLELAEIHRRVYRSGGPAILFNNVRNCRFPVASNLFGTLDQARFLFRHTLQSVRQAVRWKVDPSEALKNPWELWRAPLVGWNMRPRSVRNAAVMQNACKLSELPHVTCWPEDGGAFVTLPQVMSQSVSHPSFSGLNLGMYRVQLNGNDYVPEQECGLHYQIHRGIGVHHSQAIERGQPLPVNITVGGSPAMTLSAVMPLPEGMSELMFAGALAGYRIPLCRHSVGTGSGMAPLYADADFAITGQIMPSGLKPEGPFGDHLGYYAKVHDFPVLQIQHVYHRTGAVWPMTVVGRPPQEDTTFGQLIHELTGPVIPSVLPGVKQVNAVDAAGVHPLLLAVGSERYTPYLKQSRPQELLTQASAILGQGQLSLAKYLWIIDGNDPATPSAEDIQAFLEHALRRVDWRRDLHFHTCTTIDTLDYTGDGLNQGSKLVIASSGPPLRELPTQIASDCNLPSSWRAAQVALPGVLVVEASSYRSRHSQSALQAECDQVSITDPLNAFPLIVVVDDSRFAARNLNNFLWTTFTRSNPAVDVYGVGASQVDKHFGCEGSLIIDARSKPHHASGLIEDPETLSKVDARAARGGELAKYL</sequence>
<keyword evidence="4" id="KW-0456">Lyase</keyword>
<dbReference type="EC" id="4.1.1.61" evidence="4"/>
<dbReference type="Gene3D" id="3.40.1670.10">
    <property type="entry name" value="UbiD C-terminal domain-like"/>
    <property type="match status" value="1"/>
</dbReference>
<dbReference type="Pfam" id="PF20695">
    <property type="entry name" value="UbiD_N"/>
    <property type="match status" value="1"/>
</dbReference>
<dbReference type="PANTHER" id="PTHR30108:SF7">
    <property type="entry name" value="3-POLYPRENYL-4-HYDROXYBENZOATE DECARBOXYLASE"/>
    <property type="match status" value="1"/>
</dbReference>